<dbReference type="EMBL" id="FOKI01000039">
    <property type="protein sequence ID" value="SFB38407.1"/>
    <property type="molecule type" value="Genomic_DNA"/>
</dbReference>
<dbReference type="Proteomes" id="UP000198619">
    <property type="component" value="Unassembled WGS sequence"/>
</dbReference>
<sequence>MFKIESEKLKQDLIMGLNFLKKNNKKYLFVEIENITIDNLEELIDYITGLKISGQNYTEEEINTSNWDYDFEEIEEFIIKKSDTITILLDQAESTIQCTIDKFIDLIEDVRFSNIDDGIYISNKKTIIRVEARDIENPFWKAPNYEKIVYYKNSNIEVGIYEDNDFYSLKVFLDNDFSEYTPVILYYDFFIKIKFDDKFKLNKDEILELCNAVIYDFFLKYKISLEISPRKTIYEHEYEEESTEFNDDDSKLEFNAKLLSKGMKDVLNIFNNAESLDLNRAIVEYVKVIEYISPTVSTKILINKVYCRLKCTDNLNPTAEYIKELEELFCRHSKNTKSDSDLIKNTIKECCKIEELKDYFPTYIRKIYKGNYTNIDNVKNDLAKSISDTRNEISHAKANYTKKGLECPNEEKQQFIILLKNICIQIIEWFYDSEENIRVLKK</sequence>
<name>A0A1I1AKE9_9CLOT</name>
<accession>A0A1I1AKE9</accession>
<dbReference type="OrthoDB" id="2768412at2"/>
<reference evidence="1 2" key="1">
    <citation type="submission" date="2016-10" db="EMBL/GenBank/DDBJ databases">
        <authorList>
            <person name="de Groot N.N."/>
        </authorList>
    </citation>
    <scope>NUCLEOTIDE SEQUENCE [LARGE SCALE GENOMIC DNA]</scope>
    <source>
        <strain evidence="1 2">DSM 12271</strain>
    </source>
</reference>
<dbReference type="RefSeq" id="WP_090042776.1">
    <property type="nucleotide sequence ID" value="NZ_FOKI01000039.1"/>
</dbReference>
<organism evidence="1 2">
    <name type="scientific">Clostridium frigidicarnis</name>
    <dbReference type="NCBI Taxonomy" id="84698"/>
    <lineage>
        <taxon>Bacteria</taxon>
        <taxon>Bacillati</taxon>
        <taxon>Bacillota</taxon>
        <taxon>Clostridia</taxon>
        <taxon>Eubacteriales</taxon>
        <taxon>Clostridiaceae</taxon>
        <taxon>Clostridium</taxon>
    </lineage>
</organism>
<keyword evidence="2" id="KW-1185">Reference proteome</keyword>
<dbReference type="AlphaFoldDB" id="A0A1I1AKE9"/>
<evidence type="ECO:0008006" key="3">
    <source>
        <dbReference type="Google" id="ProtNLM"/>
    </source>
</evidence>
<proteinExistence type="predicted"/>
<evidence type="ECO:0000313" key="2">
    <source>
        <dbReference type="Proteomes" id="UP000198619"/>
    </source>
</evidence>
<gene>
    <name evidence="1" type="ORF">SAMN04488528_10395</name>
</gene>
<protein>
    <recommendedName>
        <fullName evidence="3">ApeA N-terminal domain-containing protein</fullName>
    </recommendedName>
</protein>
<evidence type="ECO:0000313" key="1">
    <source>
        <dbReference type="EMBL" id="SFB38407.1"/>
    </source>
</evidence>